<feature type="compositionally biased region" description="Basic and acidic residues" evidence="2">
    <location>
        <begin position="381"/>
        <end position="402"/>
    </location>
</feature>
<reference evidence="4" key="1">
    <citation type="submission" date="2021-06" db="EMBL/GenBank/DDBJ databases">
        <authorList>
            <person name="Kallberg Y."/>
            <person name="Tangrot J."/>
            <person name="Rosling A."/>
        </authorList>
    </citation>
    <scope>NUCLEOTIDE SEQUENCE</scope>
    <source>
        <strain evidence="4">BR232B</strain>
    </source>
</reference>
<dbReference type="Gene3D" id="1.10.510.10">
    <property type="entry name" value="Transferase(Phosphotransferase) domain 1"/>
    <property type="match status" value="1"/>
</dbReference>
<dbReference type="InterPro" id="IPR013761">
    <property type="entry name" value="SAM/pointed_sf"/>
</dbReference>
<dbReference type="PANTHER" id="PTHR37171:SF1">
    <property type="entry name" value="SERINE_THREONINE-PROTEIN KINASE YRZF-RELATED"/>
    <property type="match status" value="1"/>
</dbReference>
<comment type="caution">
    <text evidence="4">The sequence shown here is derived from an EMBL/GenBank/DDBJ whole genome shotgun (WGS) entry which is preliminary data.</text>
</comment>
<gene>
    <name evidence="4" type="ORF">PBRASI_LOCUS8225</name>
</gene>
<dbReference type="InterPro" id="IPR008266">
    <property type="entry name" value="Tyr_kinase_AS"/>
</dbReference>
<name>A0A9N9CU94_9GLOM</name>
<keyword evidence="5" id="KW-1185">Reference proteome</keyword>
<feature type="domain" description="Protein kinase" evidence="3">
    <location>
        <begin position="455"/>
        <end position="641"/>
    </location>
</feature>
<dbReference type="Gene3D" id="3.30.200.20">
    <property type="entry name" value="Phosphorylase Kinase, domain 1"/>
    <property type="match status" value="1"/>
</dbReference>
<organism evidence="4 5">
    <name type="scientific">Paraglomus brasilianum</name>
    <dbReference type="NCBI Taxonomy" id="144538"/>
    <lineage>
        <taxon>Eukaryota</taxon>
        <taxon>Fungi</taxon>
        <taxon>Fungi incertae sedis</taxon>
        <taxon>Mucoromycota</taxon>
        <taxon>Glomeromycotina</taxon>
        <taxon>Glomeromycetes</taxon>
        <taxon>Paraglomerales</taxon>
        <taxon>Paraglomeraceae</taxon>
        <taxon>Paraglomus</taxon>
    </lineage>
</organism>
<feature type="compositionally biased region" description="Polar residues" evidence="2">
    <location>
        <begin position="371"/>
        <end position="380"/>
    </location>
</feature>
<dbReference type="PROSITE" id="PS00107">
    <property type="entry name" value="PROTEIN_KINASE_ATP"/>
    <property type="match status" value="1"/>
</dbReference>
<keyword evidence="1" id="KW-0547">Nucleotide-binding</keyword>
<feature type="region of interest" description="Disordered" evidence="2">
    <location>
        <begin position="359"/>
        <end position="435"/>
    </location>
</feature>
<accession>A0A9N9CU94</accession>
<dbReference type="PROSITE" id="PS00109">
    <property type="entry name" value="PROTEIN_KINASE_TYR"/>
    <property type="match status" value="1"/>
</dbReference>
<dbReference type="SUPFAM" id="SSF47769">
    <property type="entry name" value="SAM/Pointed domain"/>
    <property type="match status" value="1"/>
</dbReference>
<evidence type="ECO:0000259" key="3">
    <source>
        <dbReference type="PROSITE" id="PS50011"/>
    </source>
</evidence>
<dbReference type="InterPro" id="IPR011009">
    <property type="entry name" value="Kinase-like_dom_sf"/>
</dbReference>
<dbReference type="AlphaFoldDB" id="A0A9N9CU94"/>
<dbReference type="InterPro" id="IPR052396">
    <property type="entry name" value="Meiotic_Drive_Suppr_Kinase"/>
</dbReference>
<sequence length="641" mass="71963">MSKDKGKATDTGAASMSRTVSLLANDMADLEVPGSSIEASSSSAFASSSAGAVLPTVAEVRSWDVNKTIEHLEETIENFTRQNAVTFRKNKIDGYACLAMTVQDFSRYGVGAGLATRIANYAKMIKQECLSELDVLSLIPPGVTYVHRSDRNPSATTTRSVFRRTPMEVVEWDDFLEKVASYVPSDIPMYKKKDFDESYHVSTESDLYSALDQNVYKMLELLASSRERFGSHNAIETKGEPDRIFYNDDPLLLLVIEVKTKYTLPINDDNDLIRKFNEDTQVYDQNLAPINSTLYQVQQIFGYLSCNCLQYGVLTTYEQTWFLKRDLGKLYMSPAIRYNDQDPTLFHCYACIMELARRDHSNPSAPPSPTQPDNSPSNHGDPNDSDHNSQKKCKRGGDDSSGSKRKHRDGGSSESKQKKGRQGSRRSKQSGRRVITRQLSTGFSVTVGEVYLPEFGCQDILGEGRSGKVFRADWQGETVAVKICDLYQHPEYEEEVLTEVAVYDALRDLQGLCIPHFKLAGYYGGIFVIATEIAGFPLDVDKLSHHERLEILDKLSLIHMHGILHNDIRRSNILVHHLNDGMKVCFIDFAMSKRGCKKSEFKHEMIQLEKLLGLSVACQSKKLCCPKHTTEEQPSSGMPQK</sequence>
<proteinExistence type="predicted"/>
<dbReference type="EMBL" id="CAJVPI010001424">
    <property type="protein sequence ID" value="CAG8612043.1"/>
    <property type="molecule type" value="Genomic_DNA"/>
</dbReference>
<dbReference type="PANTHER" id="PTHR37171">
    <property type="entry name" value="SERINE/THREONINE-PROTEIN KINASE YRZF-RELATED"/>
    <property type="match status" value="1"/>
</dbReference>
<protein>
    <submittedName>
        <fullName evidence="4">7197_t:CDS:1</fullName>
    </submittedName>
</protein>
<dbReference type="SUPFAM" id="SSF56112">
    <property type="entry name" value="Protein kinase-like (PK-like)"/>
    <property type="match status" value="1"/>
</dbReference>
<keyword evidence="1" id="KW-0067">ATP-binding</keyword>
<dbReference type="PROSITE" id="PS50011">
    <property type="entry name" value="PROTEIN_KINASE_DOM"/>
    <property type="match status" value="1"/>
</dbReference>
<dbReference type="OrthoDB" id="2156052at2759"/>
<evidence type="ECO:0000256" key="2">
    <source>
        <dbReference type="SAM" id="MobiDB-lite"/>
    </source>
</evidence>
<dbReference type="InterPro" id="IPR017441">
    <property type="entry name" value="Protein_kinase_ATP_BS"/>
</dbReference>
<feature type="compositionally biased region" description="Basic residues" evidence="2">
    <location>
        <begin position="418"/>
        <end position="435"/>
    </location>
</feature>
<feature type="binding site" evidence="1">
    <location>
        <position position="482"/>
    </location>
    <ligand>
        <name>ATP</name>
        <dbReference type="ChEBI" id="CHEBI:30616"/>
    </ligand>
</feature>
<dbReference type="InterPro" id="IPR000719">
    <property type="entry name" value="Prot_kinase_dom"/>
</dbReference>
<dbReference type="Proteomes" id="UP000789739">
    <property type="component" value="Unassembled WGS sequence"/>
</dbReference>
<evidence type="ECO:0000313" key="5">
    <source>
        <dbReference type="Proteomes" id="UP000789739"/>
    </source>
</evidence>
<evidence type="ECO:0000256" key="1">
    <source>
        <dbReference type="PROSITE-ProRule" id="PRU10141"/>
    </source>
</evidence>
<feature type="non-terminal residue" evidence="4">
    <location>
        <position position="641"/>
    </location>
</feature>
<evidence type="ECO:0000313" key="4">
    <source>
        <dbReference type="EMBL" id="CAG8612043.1"/>
    </source>
</evidence>
<dbReference type="GO" id="GO:0004672">
    <property type="term" value="F:protein kinase activity"/>
    <property type="evidence" value="ECO:0007669"/>
    <property type="project" value="InterPro"/>
</dbReference>
<dbReference type="GO" id="GO:0005524">
    <property type="term" value="F:ATP binding"/>
    <property type="evidence" value="ECO:0007669"/>
    <property type="project" value="UniProtKB-UniRule"/>
</dbReference>
<dbReference type="Gene3D" id="1.10.150.50">
    <property type="entry name" value="Transcription Factor, Ets-1"/>
    <property type="match status" value="1"/>
</dbReference>